<comment type="pathway">
    <text evidence="2">Protein modification; protein glycosylation.</text>
</comment>
<dbReference type="GO" id="GO:0006488">
    <property type="term" value="P:dolichol-linked oligosaccharide biosynthetic process"/>
    <property type="evidence" value="ECO:0007669"/>
    <property type="project" value="InterPro"/>
</dbReference>
<evidence type="ECO:0000256" key="9">
    <source>
        <dbReference type="ARBA" id="ARBA00022824"/>
    </source>
</evidence>
<keyword evidence="17" id="KW-1185">Reference proteome</keyword>
<evidence type="ECO:0000256" key="14">
    <source>
        <dbReference type="ARBA" id="ARBA00048064"/>
    </source>
</evidence>
<gene>
    <name evidence="16" type="ORF">D9615_005107</name>
</gene>
<evidence type="ECO:0000256" key="2">
    <source>
        <dbReference type="ARBA" id="ARBA00004922"/>
    </source>
</evidence>
<proteinExistence type="inferred from homology"/>
<dbReference type="PANTHER" id="PTHR12989">
    <property type="entry name" value="ALPHA-1,2-GLUCOSYLTRANSFERASE ALG10"/>
    <property type="match status" value="1"/>
</dbReference>
<feature type="transmembrane region" description="Helical" evidence="15">
    <location>
        <begin position="71"/>
        <end position="95"/>
    </location>
</feature>
<comment type="subcellular location">
    <subcellularLocation>
        <location evidence="1">Endoplasmic reticulum membrane</location>
        <topology evidence="1">Multi-pass membrane protein</topology>
    </subcellularLocation>
</comment>
<evidence type="ECO:0000256" key="13">
    <source>
        <dbReference type="ARBA" id="ARBA00044727"/>
    </source>
</evidence>
<reference evidence="16 17" key="1">
    <citation type="journal article" date="2020" name="ISME J.">
        <title>Uncovering the hidden diversity of litter-decomposition mechanisms in mushroom-forming fungi.</title>
        <authorList>
            <person name="Floudas D."/>
            <person name="Bentzer J."/>
            <person name="Ahren D."/>
            <person name="Johansson T."/>
            <person name="Persson P."/>
            <person name="Tunlid A."/>
        </authorList>
    </citation>
    <scope>NUCLEOTIDE SEQUENCE [LARGE SCALE GENOMIC DNA]</scope>
    <source>
        <strain evidence="16 17">CBS 661.87</strain>
    </source>
</reference>
<keyword evidence="10 15" id="KW-1133">Transmembrane helix</keyword>
<evidence type="ECO:0000256" key="6">
    <source>
        <dbReference type="ARBA" id="ARBA00022676"/>
    </source>
</evidence>
<accession>A0A8H5H6P3</accession>
<feature type="transmembrane region" description="Helical" evidence="15">
    <location>
        <begin position="314"/>
        <end position="336"/>
    </location>
</feature>
<evidence type="ECO:0000256" key="12">
    <source>
        <dbReference type="ARBA" id="ARBA00032069"/>
    </source>
</evidence>
<evidence type="ECO:0000256" key="1">
    <source>
        <dbReference type="ARBA" id="ARBA00004477"/>
    </source>
</evidence>
<organism evidence="16 17">
    <name type="scientific">Tricholomella constricta</name>
    <dbReference type="NCBI Taxonomy" id="117010"/>
    <lineage>
        <taxon>Eukaryota</taxon>
        <taxon>Fungi</taxon>
        <taxon>Dikarya</taxon>
        <taxon>Basidiomycota</taxon>
        <taxon>Agaricomycotina</taxon>
        <taxon>Agaricomycetes</taxon>
        <taxon>Agaricomycetidae</taxon>
        <taxon>Agaricales</taxon>
        <taxon>Tricholomatineae</taxon>
        <taxon>Lyophyllaceae</taxon>
        <taxon>Tricholomella</taxon>
    </lineage>
</organism>
<comment type="function">
    <text evidence="13">Dol-P-Glc:Glc(2)Man(9)GlcNAc(2)-PP-Dol alpha-1,2-glucosyltransferase that operates in the biosynthetic pathway of dolichol-linked oligosaccharides, the glycan precursors employed in protein asparagine (N)-glycosylation. The assembly of dolichol-linked oligosaccharides begins on the cytosolic side of the endoplasmic reticulum membrane and finishes in its lumen. The sequential addition of sugars to dolichol pyrophosphate produces dolichol-linked oligosaccharides containing fourteen sugars, including two GlcNAcs, nine mannoses and three glucoses. Once assembled, the oligosaccharide is transferred from the lipid to nascent proteins by oligosaccharyltransferases. In the lumen of the endoplasmic reticulum, adds the third and last glucose residue from dolichyl phosphate glucose (Dol-P-Glc) onto the lipid-linked oligosaccharide intermediate Glc(2)Man(9)GlcNAc(2)-PP-Dol to produce Glc(3)Man(9)GlcNAc(2)-PP-Dol.</text>
</comment>
<name>A0A8H5H6P3_9AGAR</name>
<dbReference type="GO" id="GO:0005789">
    <property type="term" value="C:endoplasmic reticulum membrane"/>
    <property type="evidence" value="ECO:0007669"/>
    <property type="project" value="UniProtKB-SubCell"/>
</dbReference>
<comment type="catalytic activity">
    <reaction evidence="14">
        <text>an alpha-D-Glc-(1-&gt;3)-alpha-D-Glc-(1-&gt;3)-alpha-D-Man-(1-&gt;2)-alpha-D-Man-(1-&gt;2)-alpha-D-Man-(1-&gt;3)-[alpha-D-Man-(1-&gt;2)-alpha-D-Man-(1-&gt;3)-[alpha-D-Man-(1-&gt;2)-alpha-D-Man-(1-&gt;6)]-alpha-D-Man-(1-&gt;6)]-beta-D-Man-(1-&gt;4)-beta-D-GlcNAc-(1-&gt;4)-alpha-D-GlcNAc-diphospho-di-trans,poly-cis-dolichol + a di-trans,poly-cis-dolichyl beta-D-glucosyl phosphate = a alpha-D-Glc-(1-&gt;2)-alpha-D-Glc-(1-&gt;3)-alpha-D-Glc-(1-&gt;3)-alpha-D-Man-(1-&gt;2)-alpha-D-Man-(1-&gt;2)-alpha-D-Man-(1-&gt;3)-[alpha-D-Man-(1-&gt;2)-alpha-D-Man-(1-&gt;3)-[alpha-D-Man-(1-&gt;2)-alpha-D-Man-(1-&gt;6)]-alpha-D-Man-(1-&gt;6)]-beta-D-Man-(1-&gt;4)-beta-D-GlcNAc-(1-&gt;4)-alpha-D-GlcNAc-diphospho-di-trans,poly-cis-dolichol + a di-trans,poly-cis-dolichyl phosphate + H(+)</text>
        <dbReference type="Rhea" id="RHEA:29543"/>
        <dbReference type="Rhea" id="RHEA-COMP:19498"/>
        <dbReference type="Rhea" id="RHEA-COMP:19502"/>
        <dbReference type="Rhea" id="RHEA-COMP:19512"/>
        <dbReference type="Rhea" id="RHEA-COMP:19522"/>
        <dbReference type="ChEBI" id="CHEBI:15378"/>
        <dbReference type="ChEBI" id="CHEBI:57525"/>
        <dbReference type="ChEBI" id="CHEBI:57683"/>
        <dbReference type="ChEBI" id="CHEBI:132522"/>
        <dbReference type="ChEBI" id="CHEBI:132523"/>
        <dbReference type="EC" id="2.4.1.256"/>
    </reaction>
    <physiologicalReaction direction="left-to-right" evidence="14">
        <dbReference type="Rhea" id="RHEA:29544"/>
    </physiologicalReaction>
</comment>
<keyword evidence="7" id="KW-0808">Transferase</keyword>
<comment type="similarity">
    <text evidence="3">Belongs to the ALG10 glucosyltransferase family.</text>
</comment>
<protein>
    <recommendedName>
        <fullName evidence="5">Dol-P-Glc:Glc(2)Man(9)GlcNAc(2)-PP-Dol alpha-1,2-glucosyltransferase</fullName>
        <ecNumber evidence="4">2.4.1.256</ecNumber>
    </recommendedName>
    <alternativeName>
        <fullName evidence="12">Asparagine-linked glycosylation protein 10</fullName>
    </alternativeName>
</protein>
<evidence type="ECO:0000313" key="16">
    <source>
        <dbReference type="EMBL" id="KAF5377620.1"/>
    </source>
</evidence>
<sequence length="343" mass="38305">MSEAIYYLVFCGACITVLKELNTIVGEPYMDEPFHVPQAQAYCRGDFLTWDPKITTPPGLYVMSVLLKRVFMFKCTLPMLRLTTMLALLSLPPVLTRLLCFHKRIRPPLSLLSPSIEALILSAFPIAWFFGFLYYTEAPSLIFVVWTVVAASQDRHWLAALLGLISCTFRQTNVVWVLYAYASSQLMYLRFRRAAPSAAPPKKLHDPPALAAGPGDLVKSVLSAPGVLVDILPSLVPYMLVLAVFGAFVAWNGGIVLGDKDNHVPAFHVPQLYYFIAFTTALGWPVLISGPGGPRRLVRDVWYRMFGSKIRSSITIFMSIAMAVTVKLFTLVLVIWSSEHQRD</sequence>
<evidence type="ECO:0000313" key="17">
    <source>
        <dbReference type="Proteomes" id="UP000565441"/>
    </source>
</evidence>
<keyword evidence="9" id="KW-0256">Endoplasmic reticulum</keyword>
<dbReference type="AlphaFoldDB" id="A0A8H5H6P3"/>
<dbReference type="EMBL" id="JAACJP010000023">
    <property type="protein sequence ID" value="KAF5377620.1"/>
    <property type="molecule type" value="Genomic_DNA"/>
</dbReference>
<keyword evidence="11 15" id="KW-0472">Membrane</keyword>
<keyword evidence="6" id="KW-0328">Glycosyltransferase</keyword>
<evidence type="ECO:0000256" key="10">
    <source>
        <dbReference type="ARBA" id="ARBA00022989"/>
    </source>
</evidence>
<evidence type="ECO:0000256" key="4">
    <source>
        <dbReference type="ARBA" id="ARBA00011967"/>
    </source>
</evidence>
<comment type="caution">
    <text evidence="16">The sequence shown here is derived from an EMBL/GenBank/DDBJ whole genome shotgun (WGS) entry which is preliminary data.</text>
</comment>
<dbReference type="GO" id="GO:0106073">
    <property type="term" value="F:dolichyl pyrophosphate Glc2Man9GlcNAc2 alpha-1,2-glucosyltransferase activity"/>
    <property type="evidence" value="ECO:0007669"/>
    <property type="project" value="UniProtKB-EC"/>
</dbReference>
<dbReference type="PANTHER" id="PTHR12989:SF10">
    <property type="entry name" value="DOL-P-GLC:GLC(2)MAN(9)GLCNAC(2)-PP-DOL ALPHA-1,2-GLUCOSYLTRANSFERASE-RELATED"/>
    <property type="match status" value="1"/>
</dbReference>
<keyword evidence="8 15" id="KW-0812">Transmembrane</keyword>
<evidence type="ECO:0000256" key="11">
    <source>
        <dbReference type="ARBA" id="ARBA00023136"/>
    </source>
</evidence>
<feature type="transmembrane region" description="Helical" evidence="15">
    <location>
        <begin position="156"/>
        <end position="182"/>
    </location>
</feature>
<dbReference type="InterPro" id="IPR016900">
    <property type="entry name" value="Alg10"/>
</dbReference>
<dbReference type="Proteomes" id="UP000565441">
    <property type="component" value="Unassembled WGS sequence"/>
</dbReference>
<evidence type="ECO:0000256" key="15">
    <source>
        <dbReference type="SAM" id="Phobius"/>
    </source>
</evidence>
<evidence type="ECO:0000256" key="5">
    <source>
        <dbReference type="ARBA" id="ARBA00018512"/>
    </source>
</evidence>
<dbReference type="Pfam" id="PF04922">
    <property type="entry name" value="DIE2_ALG10"/>
    <property type="match status" value="1"/>
</dbReference>
<dbReference type="OrthoDB" id="4769at2759"/>
<feature type="transmembrane region" description="Helical" evidence="15">
    <location>
        <begin position="227"/>
        <end position="251"/>
    </location>
</feature>
<evidence type="ECO:0000256" key="3">
    <source>
        <dbReference type="ARBA" id="ARBA00010600"/>
    </source>
</evidence>
<evidence type="ECO:0000256" key="8">
    <source>
        <dbReference type="ARBA" id="ARBA00022692"/>
    </source>
</evidence>
<evidence type="ECO:0000256" key="7">
    <source>
        <dbReference type="ARBA" id="ARBA00022679"/>
    </source>
</evidence>
<dbReference type="EC" id="2.4.1.256" evidence="4"/>
<feature type="transmembrane region" description="Helical" evidence="15">
    <location>
        <begin position="271"/>
        <end position="293"/>
    </location>
</feature>